<gene>
    <name evidence="1" type="ORF">C6P61_06145</name>
</gene>
<evidence type="ECO:0000313" key="2">
    <source>
        <dbReference type="Proteomes" id="UP000238326"/>
    </source>
</evidence>
<reference evidence="1 2" key="1">
    <citation type="submission" date="2018-03" db="EMBL/GenBank/DDBJ databases">
        <title>Comparative genomics illustrates the genes involved in a hyperalkaliphilic mechanisms of Serpentinomonas isolated from highly-alkaline calcium-rich serpentinized springs.</title>
        <authorList>
            <person name="Suzuki S."/>
            <person name="Ishii S."/>
            <person name="Walworth N."/>
            <person name="Bird L."/>
            <person name="Kuenen J.G."/>
            <person name="Nealson K.H."/>
        </authorList>
    </citation>
    <scope>NUCLEOTIDE SEQUENCE [LARGE SCALE GENOMIC DNA]</scope>
    <source>
        <strain evidence="1 2">83</strain>
    </source>
</reference>
<keyword evidence="2" id="KW-1185">Reference proteome</keyword>
<organism evidence="1 2">
    <name type="scientific">Malikia spinosa</name>
    <dbReference type="NCBI Taxonomy" id="86180"/>
    <lineage>
        <taxon>Bacteria</taxon>
        <taxon>Pseudomonadati</taxon>
        <taxon>Pseudomonadota</taxon>
        <taxon>Betaproteobacteria</taxon>
        <taxon>Burkholderiales</taxon>
        <taxon>Comamonadaceae</taxon>
        <taxon>Malikia</taxon>
    </lineage>
</organism>
<dbReference type="Proteomes" id="UP000238326">
    <property type="component" value="Unassembled WGS sequence"/>
</dbReference>
<evidence type="ECO:0000313" key="1">
    <source>
        <dbReference type="EMBL" id="PRD69473.1"/>
    </source>
</evidence>
<protein>
    <recommendedName>
        <fullName evidence="3">DUF4136 domain-containing protein</fullName>
    </recommendedName>
</protein>
<dbReference type="EMBL" id="PVLR01000015">
    <property type="protein sequence ID" value="PRD69473.1"/>
    <property type="molecule type" value="Genomic_DNA"/>
</dbReference>
<evidence type="ECO:0008006" key="3">
    <source>
        <dbReference type="Google" id="ProtNLM"/>
    </source>
</evidence>
<sequence>MTRRLGGLSLLAGTLLLGGCAGAIRLENDVRSYADWSAGPAGEATRPVPGDRYRFERRPSQLQAPAAQQEAIEAIARDALARVGLRAAPEPLPAGAALPRWTVELGARSVRLPYAPWDEPARPSFGVSVGIGHVFPHGSVGFGMPLFPHLTTPYYQREVSLVLRDARSARVVYETQASHDGPWADNPTLWAALLDAALQGFPQAPAGPRRVVIEVPR</sequence>
<comment type="caution">
    <text evidence="1">The sequence shown here is derived from an EMBL/GenBank/DDBJ whole genome shotgun (WGS) entry which is preliminary data.</text>
</comment>
<accession>A0A2S9KG94</accession>
<dbReference type="PROSITE" id="PS51257">
    <property type="entry name" value="PROKAR_LIPOPROTEIN"/>
    <property type="match status" value="1"/>
</dbReference>
<name>A0A2S9KG94_9BURK</name>
<dbReference type="AlphaFoldDB" id="A0A2S9KG94"/>
<proteinExistence type="predicted"/>